<feature type="region of interest" description="Disordered" evidence="2">
    <location>
        <begin position="45"/>
        <end position="86"/>
    </location>
</feature>
<sequence length="152" mass="17043">MGVSNARAGGAVIPAGSEGEQKEIEDAAAAAILAGRRCDGMERVARERQRARAVDRERGSRERDGEARERHNFKRRSQLESSSAYSWDRSQIRALKRETLALGDSNMHNLKHGEVLQLERKGYFRCDVPFLRASRPIVLLAIPDGRQQTSSR</sequence>
<evidence type="ECO:0000313" key="4">
    <source>
        <dbReference type="EMBL" id="RWR94972.1"/>
    </source>
</evidence>
<evidence type="ECO:0000313" key="5">
    <source>
        <dbReference type="Proteomes" id="UP000283530"/>
    </source>
</evidence>
<keyword evidence="1" id="KW-0648">Protein biosynthesis</keyword>
<evidence type="ECO:0000256" key="1">
    <source>
        <dbReference type="ARBA" id="ARBA00022917"/>
    </source>
</evidence>
<reference evidence="4 5" key="1">
    <citation type="journal article" date="2019" name="Nat. Plants">
        <title>Stout camphor tree genome fills gaps in understanding of flowering plant genome evolution.</title>
        <authorList>
            <person name="Chaw S.M."/>
            <person name="Liu Y.C."/>
            <person name="Wu Y.W."/>
            <person name="Wang H.Y."/>
            <person name="Lin C.I."/>
            <person name="Wu C.S."/>
            <person name="Ke H.M."/>
            <person name="Chang L.Y."/>
            <person name="Hsu C.Y."/>
            <person name="Yang H.T."/>
            <person name="Sudianto E."/>
            <person name="Hsu M.H."/>
            <person name="Wu K.P."/>
            <person name="Wang L.N."/>
            <person name="Leebens-Mack J.H."/>
            <person name="Tsai I.J."/>
        </authorList>
    </citation>
    <scope>NUCLEOTIDE SEQUENCE [LARGE SCALE GENOMIC DNA]</scope>
    <source>
        <strain evidence="5">cv. Chaw 1501</strain>
        <tissue evidence="4">Young leaves</tissue>
    </source>
</reference>
<organism evidence="4 5">
    <name type="scientific">Cinnamomum micranthum f. kanehirae</name>
    <dbReference type="NCBI Taxonomy" id="337451"/>
    <lineage>
        <taxon>Eukaryota</taxon>
        <taxon>Viridiplantae</taxon>
        <taxon>Streptophyta</taxon>
        <taxon>Embryophyta</taxon>
        <taxon>Tracheophyta</taxon>
        <taxon>Spermatophyta</taxon>
        <taxon>Magnoliopsida</taxon>
        <taxon>Magnoliidae</taxon>
        <taxon>Laurales</taxon>
        <taxon>Lauraceae</taxon>
        <taxon>Cinnamomum</taxon>
    </lineage>
</organism>
<dbReference type="AlphaFoldDB" id="A0A3S3R3R0"/>
<name>A0A3S3R3R0_9MAGN</name>
<dbReference type="Proteomes" id="UP000283530">
    <property type="component" value="Unassembled WGS sequence"/>
</dbReference>
<keyword evidence="5" id="KW-1185">Reference proteome</keyword>
<feature type="domain" description="tRNA synthetases class I (E and Q) anti-codon binding" evidence="3">
    <location>
        <begin position="99"/>
        <end position="127"/>
    </location>
</feature>
<dbReference type="OrthoDB" id="10250478at2759"/>
<accession>A0A3S3R3R0</accession>
<dbReference type="GO" id="GO:0006412">
    <property type="term" value="P:translation"/>
    <property type="evidence" value="ECO:0007669"/>
    <property type="project" value="UniProtKB-KW"/>
</dbReference>
<proteinExistence type="predicted"/>
<protein>
    <submittedName>
        <fullName evidence="4">Glutamyl/glutaminyl-tRNA synthetase</fullName>
    </submittedName>
</protein>
<feature type="region of interest" description="Disordered" evidence="2">
    <location>
        <begin position="1"/>
        <end position="22"/>
    </location>
</feature>
<feature type="compositionally biased region" description="Basic and acidic residues" evidence="2">
    <location>
        <begin position="45"/>
        <end position="70"/>
    </location>
</feature>
<keyword evidence="4" id="KW-0436">Ligase</keyword>
<gene>
    <name evidence="4" type="ORF">CKAN_02429100</name>
</gene>
<comment type="caution">
    <text evidence="4">The sequence shown here is derived from an EMBL/GenBank/DDBJ whole genome shotgun (WGS) entry which is preliminary data.</text>
</comment>
<dbReference type="SUPFAM" id="SSF50715">
    <property type="entry name" value="Ribosomal protein L25-like"/>
    <property type="match status" value="1"/>
</dbReference>
<dbReference type="EMBL" id="QPKB01000011">
    <property type="protein sequence ID" value="RWR94972.1"/>
    <property type="molecule type" value="Genomic_DNA"/>
</dbReference>
<evidence type="ECO:0000259" key="3">
    <source>
        <dbReference type="Pfam" id="PF20974"/>
    </source>
</evidence>
<dbReference type="InterPro" id="IPR049437">
    <property type="entry name" value="tRNA-synt_1c_C2"/>
</dbReference>
<dbReference type="Pfam" id="PF20974">
    <property type="entry name" value="tRNA-synt_1c_C2"/>
    <property type="match status" value="1"/>
</dbReference>
<evidence type="ECO:0000256" key="2">
    <source>
        <dbReference type="SAM" id="MobiDB-lite"/>
    </source>
</evidence>
<dbReference type="STRING" id="337451.A0A3S3R3R0"/>
<dbReference type="InterPro" id="IPR011035">
    <property type="entry name" value="Ribosomal_bL25/Gln-tRNA_synth"/>
</dbReference>
<keyword evidence="4" id="KW-0030">Aminoacyl-tRNA synthetase</keyword>
<dbReference type="GO" id="GO:0004812">
    <property type="term" value="F:aminoacyl-tRNA ligase activity"/>
    <property type="evidence" value="ECO:0007669"/>
    <property type="project" value="UniProtKB-KW"/>
</dbReference>